<organism evidence="1 2">
    <name type="scientific">Avena sativa</name>
    <name type="common">Oat</name>
    <dbReference type="NCBI Taxonomy" id="4498"/>
    <lineage>
        <taxon>Eukaryota</taxon>
        <taxon>Viridiplantae</taxon>
        <taxon>Streptophyta</taxon>
        <taxon>Embryophyta</taxon>
        <taxon>Tracheophyta</taxon>
        <taxon>Spermatophyta</taxon>
        <taxon>Magnoliopsida</taxon>
        <taxon>Liliopsida</taxon>
        <taxon>Poales</taxon>
        <taxon>Poaceae</taxon>
        <taxon>BOP clade</taxon>
        <taxon>Pooideae</taxon>
        <taxon>Poodae</taxon>
        <taxon>Poeae</taxon>
        <taxon>Poeae Chloroplast Group 1 (Aveneae type)</taxon>
        <taxon>Aveninae</taxon>
        <taxon>Avena</taxon>
    </lineage>
</organism>
<dbReference type="EnsemblPlants" id="AVESA.00010b.r2.5CG0867180.1">
    <property type="protein sequence ID" value="AVESA.00010b.r2.5CG0867180.1.CDS.1"/>
    <property type="gene ID" value="AVESA.00010b.r2.5CG0867180"/>
</dbReference>
<evidence type="ECO:0000313" key="1">
    <source>
        <dbReference type="EnsemblPlants" id="AVESA.00010b.r2.5CG0867180.1.CDS.1"/>
    </source>
</evidence>
<accession>A0ACD5XRE3</accession>
<reference evidence="1" key="2">
    <citation type="submission" date="2025-09" db="UniProtKB">
        <authorList>
            <consortium name="EnsemblPlants"/>
        </authorList>
    </citation>
    <scope>IDENTIFICATION</scope>
</reference>
<dbReference type="Proteomes" id="UP001732700">
    <property type="component" value="Chromosome 5C"/>
</dbReference>
<reference evidence="1" key="1">
    <citation type="submission" date="2021-05" db="EMBL/GenBank/DDBJ databases">
        <authorList>
            <person name="Scholz U."/>
            <person name="Mascher M."/>
            <person name="Fiebig A."/>
        </authorList>
    </citation>
    <scope>NUCLEOTIDE SEQUENCE [LARGE SCALE GENOMIC DNA]</scope>
</reference>
<proteinExistence type="predicted"/>
<evidence type="ECO:0000313" key="2">
    <source>
        <dbReference type="Proteomes" id="UP001732700"/>
    </source>
</evidence>
<sequence length="513" mass="57159">MAFSPELLLSILVLVLLVVLGLYITKSSSRSSKVPRNWPVVGILPSLVINLHRLRDYVLEISSTVHTKKVGIATIRIFITSHPDNLHHIFTANQANYPKGEEFAEIFDVARGSLFTVDGELFRRSRANHQGVLSNPLLVGLMIKTCRDKVEQGLLPLMAHLATAGAPVDMCDLMVRLVFDLNAASVFGVDPARLSLHHMPPPMGVADAMDTVMEVGFLRHIVPPSCWKLMRRLNVGPERRLSAAQALLRSFAADMIAERRRIKKKGLIQIGQEPVDVMSSYIDDPNYCNDDSLLQATLITYMIAGRDTVSTTLPWIFYNLSKHPHVVSAIRDELAPIVSRKLATTTTTTTTTTMFEAEDVKPLVYLQAVLLETLRLYPPIPMVRKSVAAQDVMPTGDKVCAGDVVLVSLQSTGRMEAVWGPDSQEYRPERWLLKGGRLLRHMPSHKFPVFVMGPRLCLGKDIAITLLKIIVASVVWNFDVDVLDGQAIRTKLSCLLQMKHGLKVMLNKRQRSI</sequence>
<keyword evidence="2" id="KW-1185">Reference proteome</keyword>
<name>A0ACD5XRE3_AVESA</name>
<protein>
    <submittedName>
        <fullName evidence="1">Uncharacterized protein</fullName>
    </submittedName>
</protein>